<reference evidence="5" key="1">
    <citation type="submission" date="2021-02" db="EMBL/GenBank/DDBJ databases">
        <authorList>
            <person name="Dougan E. K."/>
            <person name="Rhodes N."/>
            <person name="Thang M."/>
            <person name="Chan C."/>
        </authorList>
    </citation>
    <scope>NUCLEOTIDE SEQUENCE</scope>
</reference>
<protein>
    <recommendedName>
        <fullName evidence="3">Carboxylic ester hydrolase</fullName>
        <ecNumber evidence="3">3.1.1.-</ecNumber>
    </recommendedName>
</protein>
<evidence type="ECO:0000259" key="4">
    <source>
        <dbReference type="Pfam" id="PF00135"/>
    </source>
</evidence>
<dbReference type="EC" id="3.1.1.-" evidence="3"/>
<sequence length="538" mass="59317">MAVPSRLALLATLFCGCHAGPVVELSHGEVEGVAEGSVGVWRGIPFAAPPVGDLRWRPPQEPSAWRPKRLDASNFRHNCYQKMDMGWPQPLDTQAEDCLYLNVYSPLERPAKPVPVMLWIYGGGFQGGGGNETRLNGTWDVALTNGGVVIVTFNYRLNLFGFAASDQLRSRDPLRSTGNYGILDQRQAMEWVQANIVAFGGDKSRVYIVGQSAGALSVSNHLVRPKSWGLFHAAGMASGVFYDAFNTRTVKNQEAAFRGVLAQGNCSSVACLLNLSERAIYELAEGGVWNPVVDGVDLTAPGVELAQSGKLAPVPVLVGSVMEDLTYLAPVNCDAAACEESDFRRWAAKQGFNESEVERVTRLYSDETERPVDAEHTKWYWAEAHAGADIWATCPARRVARWAENVGQKAFLYYWMHRPRNNPSFQNQAKHACETPFVFHVLAENPAEKAEDKGAYHIDASETDFSAAVAEYWISFAATSTPQGKVAWPHYTRAEPNVLVFGDDMHISVVSGLRASKCDFWDDHFVIPLKDRPESVFV</sequence>
<dbReference type="OrthoDB" id="423410at2759"/>
<keyword evidence="3" id="KW-0732">Signal</keyword>
<dbReference type="Gene3D" id="3.40.50.1820">
    <property type="entry name" value="alpha/beta hydrolase"/>
    <property type="match status" value="1"/>
</dbReference>
<dbReference type="InterPro" id="IPR029058">
    <property type="entry name" value="AB_hydrolase_fold"/>
</dbReference>
<dbReference type="InterPro" id="IPR002018">
    <property type="entry name" value="CarbesteraseB"/>
</dbReference>
<gene>
    <name evidence="5" type="ORF">PGLA1383_LOCUS17507</name>
</gene>
<evidence type="ECO:0000313" key="5">
    <source>
        <dbReference type="EMBL" id="CAE8599138.1"/>
    </source>
</evidence>
<evidence type="ECO:0000256" key="3">
    <source>
        <dbReference type="RuleBase" id="RU361235"/>
    </source>
</evidence>
<dbReference type="EMBL" id="CAJNNV010010842">
    <property type="protein sequence ID" value="CAE8599138.1"/>
    <property type="molecule type" value="Genomic_DNA"/>
</dbReference>
<comment type="similarity">
    <text evidence="1 3">Belongs to the type-B carboxylesterase/lipase family.</text>
</comment>
<dbReference type="PANTHER" id="PTHR43918">
    <property type="entry name" value="ACETYLCHOLINESTERASE"/>
    <property type="match status" value="1"/>
</dbReference>
<evidence type="ECO:0000256" key="2">
    <source>
        <dbReference type="ARBA" id="ARBA00022801"/>
    </source>
</evidence>
<dbReference type="Pfam" id="PF00135">
    <property type="entry name" value="COesterase"/>
    <property type="match status" value="1"/>
</dbReference>
<dbReference type="InterPro" id="IPR019819">
    <property type="entry name" value="Carboxylesterase_B_CS"/>
</dbReference>
<evidence type="ECO:0000256" key="1">
    <source>
        <dbReference type="ARBA" id="ARBA00005964"/>
    </source>
</evidence>
<feature type="domain" description="Carboxylesterase type B" evidence="4">
    <location>
        <begin position="21"/>
        <end position="521"/>
    </location>
</feature>
<accession>A0A813EIE5</accession>
<name>A0A813EIE5_POLGL</name>
<dbReference type="InterPro" id="IPR050654">
    <property type="entry name" value="AChE-related_enzymes"/>
</dbReference>
<proteinExistence type="inferred from homology"/>
<dbReference type="SUPFAM" id="SSF53474">
    <property type="entry name" value="alpha/beta-Hydrolases"/>
    <property type="match status" value="1"/>
</dbReference>
<organism evidence="5 6">
    <name type="scientific">Polarella glacialis</name>
    <name type="common">Dinoflagellate</name>
    <dbReference type="NCBI Taxonomy" id="89957"/>
    <lineage>
        <taxon>Eukaryota</taxon>
        <taxon>Sar</taxon>
        <taxon>Alveolata</taxon>
        <taxon>Dinophyceae</taxon>
        <taxon>Suessiales</taxon>
        <taxon>Suessiaceae</taxon>
        <taxon>Polarella</taxon>
    </lineage>
</organism>
<evidence type="ECO:0000313" key="6">
    <source>
        <dbReference type="Proteomes" id="UP000654075"/>
    </source>
</evidence>
<keyword evidence="6" id="KW-1185">Reference proteome</keyword>
<dbReference type="PROSITE" id="PS00941">
    <property type="entry name" value="CARBOXYLESTERASE_B_2"/>
    <property type="match status" value="1"/>
</dbReference>
<feature type="signal peptide" evidence="3">
    <location>
        <begin position="1"/>
        <end position="19"/>
    </location>
</feature>
<dbReference type="AlphaFoldDB" id="A0A813EIE5"/>
<dbReference type="GO" id="GO:0052689">
    <property type="term" value="F:carboxylic ester hydrolase activity"/>
    <property type="evidence" value="ECO:0007669"/>
    <property type="project" value="TreeGrafter"/>
</dbReference>
<keyword evidence="2 3" id="KW-0378">Hydrolase</keyword>
<dbReference type="PROSITE" id="PS00122">
    <property type="entry name" value="CARBOXYLESTERASE_B_1"/>
    <property type="match status" value="1"/>
</dbReference>
<comment type="caution">
    <text evidence="5">The sequence shown here is derived from an EMBL/GenBank/DDBJ whole genome shotgun (WGS) entry which is preliminary data.</text>
</comment>
<dbReference type="InterPro" id="IPR019826">
    <property type="entry name" value="Carboxylesterase_B_AS"/>
</dbReference>
<dbReference type="PANTHER" id="PTHR43918:SF4">
    <property type="entry name" value="CARBOXYLIC ESTER HYDROLASE"/>
    <property type="match status" value="1"/>
</dbReference>
<dbReference type="PROSITE" id="PS51257">
    <property type="entry name" value="PROKAR_LIPOPROTEIN"/>
    <property type="match status" value="1"/>
</dbReference>
<dbReference type="Proteomes" id="UP000654075">
    <property type="component" value="Unassembled WGS sequence"/>
</dbReference>
<feature type="chain" id="PRO_5033103779" description="Carboxylic ester hydrolase" evidence="3">
    <location>
        <begin position="20"/>
        <end position="538"/>
    </location>
</feature>